<dbReference type="RefSeq" id="WP_129786599.1">
    <property type="nucleotide sequence ID" value="NZ_RZHH01000003.1"/>
</dbReference>
<dbReference type="EMBL" id="RZHH01000003">
    <property type="protein sequence ID" value="RYJ08648.1"/>
    <property type="molecule type" value="Genomic_DNA"/>
</dbReference>
<evidence type="ECO:0000313" key="1">
    <source>
        <dbReference type="EMBL" id="RYJ08648.1"/>
    </source>
</evidence>
<gene>
    <name evidence="1" type="ORF">ELS19_19390</name>
</gene>
<accession>A0A482SYB8</accession>
<dbReference type="AlphaFoldDB" id="A0A482SYB8"/>
<evidence type="ECO:0000313" key="2">
    <source>
        <dbReference type="Proteomes" id="UP000294028"/>
    </source>
</evidence>
<protein>
    <submittedName>
        <fullName evidence="1">Uncharacterized protein</fullName>
    </submittedName>
</protein>
<sequence length="84" mass="9354">MNIDSGVTQDLDAVSWNNYWNSDRDSSKKLGFASVAQFDSYATDSDKVLTTEADLRLGQGIVEGGEAIFYNHKTLDIEIDYNRG</sequence>
<proteinExistence type="predicted"/>
<organism evidence="1 2">
    <name type="scientific">Halogeometricum borinquense</name>
    <dbReference type="NCBI Taxonomy" id="60847"/>
    <lineage>
        <taxon>Archaea</taxon>
        <taxon>Methanobacteriati</taxon>
        <taxon>Methanobacteriota</taxon>
        <taxon>Stenosarchaea group</taxon>
        <taxon>Halobacteria</taxon>
        <taxon>Halobacteriales</taxon>
        <taxon>Haloferacaceae</taxon>
        <taxon>Halogeometricum</taxon>
    </lineage>
</organism>
<reference evidence="1 2" key="1">
    <citation type="submission" date="2018-12" db="EMBL/GenBank/DDBJ databases">
        <title>Genome analysis provides insights into bioremediation potentialities of Halogeometricum borinquense strain N11.</title>
        <authorList>
            <person name="Najjari A."/>
            <person name="Youssef N."/>
            <person name="Fhoula I."/>
            <person name="Ben Dhia O."/>
            <person name="Mahjoubi M."/>
            <person name="Ouzari H.I."/>
            <person name="Cherif A."/>
        </authorList>
    </citation>
    <scope>NUCLEOTIDE SEQUENCE [LARGE SCALE GENOMIC DNA]</scope>
    <source>
        <strain evidence="1 2">N11</strain>
    </source>
</reference>
<comment type="caution">
    <text evidence="1">The sequence shown here is derived from an EMBL/GenBank/DDBJ whole genome shotgun (WGS) entry which is preliminary data.</text>
</comment>
<dbReference type="Proteomes" id="UP000294028">
    <property type="component" value="Unassembled WGS sequence"/>
</dbReference>
<name>A0A482SYB8_9EURY</name>